<sequence length="719" mass="77154">MRPDQLELIVSTGTPSLSPDGRQLVVATSRADFGTDGYTGQLWLVPTDQSSPPRRLTRGYADTSPRFSPDGSMIAFLRSAPGSAPQLAVLPVGGGEARILTDRHLGVRGFNWSPDNSWLCFTSAEPEEGRYGTVEGVSAAQEDPRLVTGPDYRINGLGYTADRLPRLFEIAVPDLDEEPVFEPRGRAAKARSEEKDKDRHDDGRFPKARQLTEGEREAHDPVYAADSRHIFFTTTPAAGFGRDLRSAVAVLEARPASGGADAAGEGPSSGPVRLVAGGTAGTLSFDGPCVSRNGEWLYLLGSDLGESGQEFVASNTGVYVLSAANAVRQAAEGWEQPAQGLAPRLLTDLETMNCSGGPLRLSGQDNVLALAEDRGRTVLVWMTHHGQPEVLVEMPGSVVGASEAGGTLAVSYATPDSPGQVGIQHRGTGLTTLFDPNGPLREQTTVALGQERTYASADGSGVHGWVFVPEGQGPHPVLLNIHGGPYAQYTHDWFDETQVLVEAGYAVVMCNPRGSNGYGAAHGAAVKHAMGTVDLQDILGFLDGALAEFGSTGVGVMDEKRLGVMGGSYGGLMTALVTAHDHRFTAAIVERGYLDPLSALGSSDIGWFFTPEYFGTDRATVERQSPLAQVHRVRTPTLVIHSEDDLRCPLEHAQRYYHALWAQGVESELLIFPGENHELSRSGTPWHRQARFEHQLRWWARFLPTARNGGEADTSVTSE</sequence>
<keyword evidence="1" id="KW-0378">Hydrolase</keyword>
<dbReference type="GO" id="GO:0004252">
    <property type="term" value="F:serine-type endopeptidase activity"/>
    <property type="evidence" value="ECO:0007669"/>
    <property type="project" value="TreeGrafter"/>
</dbReference>
<evidence type="ECO:0000313" key="6">
    <source>
        <dbReference type="Proteomes" id="UP000198881"/>
    </source>
</evidence>
<feature type="region of interest" description="Disordered" evidence="3">
    <location>
        <begin position="181"/>
        <end position="218"/>
    </location>
</feature>
<dbReference type="PANTHER" id="PTHR42776:SF27">
    <property type="entry name" value="DIPEPTIDYL PEPTIDASE FAMILY MEMBER 6"/>
    <property type="match status" value="1"/>
</dbReference>
<dbReference type="Pfam" id="PF00326">
    <property type="entry name" value="Peptidase_S9"/>
    <property type="match status" value="1"/>
</dbReference>
<dbReference type="PANTHER" id="PTHR42776">
    <property type="entry name" value="SERINE PEPTIDASE S9 FAMILY MEMBER"/>
    <property type="match status" value="1"/>
</dbReference>
<dbReference type="Proteomes" id="UP000198881">
    <property type="component" value="Unassembled WGS sequence"/>
</dbReference>
<reference evidence="5 6" key="1">
    <citation type="submission" date="2016-10" db="EMBL/GenBank/DDBJ databases">
        <authorList>
            <person name="de Groot N.N."/>
        </authorList>
    </citation>
    <scope>NUCLEOTIDE SEQUENCE [LARGE SCALE GENOMIC DNA]</scope>
    <source>
        <strain evidence="5 6">CGMCC 1.7054</strain>
    </source>
</reference>
<organism evidence="5 6">
    <name type="scientific">Micrococcus terreus</name>
    <dbReference type="NCBI Taxonomy" id="574650"/>
    <lineage>
        <taxon>Bacteria</taxon>
        <taxon>Bacillati</taxon>
        <taxon>Actinomycetota</taxon>
        <taxon>Actinomycetes</taxon>
        <taxon>Micrococcales</taxon>
        <taxon>Micrococcaceae</taxon>
        <taxon>Micrococcus</taxon>
    </lineage>
</organism>
<evidence type="ECO:0000256" key="3">
    <source>
        <dbReference type="SAM" id="MobiDB-lite"/>
    </source>
</evidence>
<dbReference type="Gene3D" id="3.40.50.1820">
    <property type="entry name" value="alpha/beta hydrolase"/>
    <property type="match status" value="1"/>
</dbReference>
<dbReference type="Gene3D" id="2.120.10.30">
    <property type="entry name" value="TolB, C-terminal domain"/>
    <property type="match status" value="1"/>
</dbReference>
<dbReference type="SUPFAM" id="SSF53474">
    <property type="entry name" value="alpha/beta-Hydrolases"/>
    <property type="match status" value="1"/>
</dbReference>
<dbReference type="InterPro" id="IPR001375">
    <property type="entry name" value="Peptidase_S9_cat"/>
</dbReference>
<evidence type="ECO:0000259" key="4">
    <source>
        <dbReference type="Pfam" id="PF00326"/>
    </source>
</evidence>
<dbReference type="InterPro" id="IPR029058">
    <property type="entry name" value="AB_hydrolase_fold"/>
</dbReference>
<dbReference type="EMBL" id="FPCG01000005">
    <property type="protein sequence ID" value="SFV22862.1"/>
    <property type="molecule type" value="Genomic_DNA"/>
</dbReference>
<protein>
    <submittedName>
        <fullName evidence="5">Dipeptidyl aminopeptidase/acylaminoacyl peptidase</fullName>
    </submittedName>
</protein>
<dbReference type="InterPro" id="IPR011659">
    <property type="entry name" value="WD40"/>
</dbReference>
<dbReference type="GO" id="GO:0004177">
    <property type="term" value="F:aminopeptidase activity"/>
    <property type="evidence" value="ECO:0007669"/>
    <property type="project" value="UniProtKB-KW"/>
</dbReference>
<name>A0A1I7MLS9_9MICC</name>
<feature type="domain" description="Peptidase S9 prolyl oligopeptidase catalytic" evidence="4">
    <location>
        <begin position="496"/>
        <end position="702"/>
    </location>
</feature>
<gene>
    <name evidence="5" type="ORF">SAMN04487966_10557</name>
</gene>
<evidence type="ECO:0000313" key="5">
    <source>
        <dbReference type="EMBL" id="SFV22862.1"/>
    </source>
</evidence>
<keyword evidence="2" id="KW-0720">Serine protease</keyword>
<dbReference type="Pfam" id="PF07676">
    <property type="entry name" value="PD40"/>
    <property type="match status" value="3"/>
</dbReference>
<evidence type="ECO:0000256" key="1">
    <source>
        <dbReference type="ARBA" id="ARBA00022801"/>
    </source>
</evidence>
<keyword evidence="5" id="KW-0031">Aminopeptidase</keyword>
<proteinExistence type="predicted"/>
<accession>A0A1I7MLS9</accession>
<dbReference type="GO" id="GO:0006508">
    <property type="term" value="P:proteolysis"/>
    <property type="evidence" value="ECO:0007669"/>
    <property type="project" value="InterPro"/>
</dbReference>
<dbReference type="STRING" id="574650.SAMN04487966_10557"/>
<dbReference type="SUPFAM" id="SSF82171">
    <property type="entry name" value="DPP6 N-terminal domain-like"/>
    <property type="match status" value="1"/>
</dbReference>
<keyword evidence="5" id="KW-0645">Protease</keyword>
<dbReference type="AlphaFoldDB" id="A0A1I7MLS9"/>
<dbReference type="InterPro" id="IPR011042">
    <property type="entry name" value="6-blade_b-propeller_TolB-like"/>
</dbReference>
<dbReference type="OrthoDB" id="262125at2"/>
<evidence type="ECO:0000256" key="2">
    <source>
        <dbReference type="ARBA" id="ARBA00022825"/>
    </source>
</evidence>
<keyword evidence="6" id="KW-1185">Reference proteome</keyword>
<dbReference type="RefSeq" id="WP_091696842.1">
    <property type="nucleotide sequence ID" value="NZ_FPCG01000005.1"/>
</dbReference>